<dbReference type="Proteomes" id="UP000019462">
    <property type="component" value="Unassembled WGS sequence"/>
</dbReference>
<keyword evidence="4" id="KW-1185">Reference proteome</keyword>
<comment type="caution">
    <text evidence="3">The sequence shown here is derived from an EMBL/GenBank/DDBJ whole genome shotgun (WGS) entry which is preliminary data.</text>
</comment>
<gene>
    <name evidence="3" type="ORF">PaG_01148</name>
</gene>
<feature type="transmembrane region" description="Helical" evidence="2">
    <location>
        <begin position="86"/>
        <end position="103"/>
    </location>
</feature>
<name>W3VS38_MOEAP</name>
<evidence type="ECO:0000256" key="2">
    <source>
        <dbReference type="SAM" id="Phobius"/>
    </source>
</evidence>
<feature type="compositionally biased region" description="Pro residues" evidence="1">
    <location>
        <begin position="44"/>
        <end position="62"/>
    </location>
</feature>
<protein>
    <submittedName>
        <fullName evidence="3">Uncharacterized protein</fullName>
    </submittedName>
</protein>
<dbReference type="OrthoDB" id="2555959at2759"/>
<organism evidence="3 4">
    <name type="scientific">Moesziomyces aphidis</name>
    <name type="common">Pseudozyma aphidis</name>
    <dbReference type="NCBI Taxonomy" id="84754"/>
    <lineage>
        <taxon>Eukaryota</taxon>
        <taxon>Fungi</taxon>
        <taxon>Dikarya</taxon>
        <taxon>Basidiomycota</taxon>
        <taxon>Ustilaginomycotina</taxon>
        <taxon>Ustilaginomycetes</taxon>
        <taxon>Ustilaginales</taxon>
        <taxon>Ustilaginaceae</taxon>
        <taxon>Moesziomyces</taxon>
    </lineage>
</organism>
<feature type="compositionally biased region" description="Low complexity" evidence="1">
    <location>
        <begin position="12"/>
        <end position="31"/>
    </location>
</feature>
<keyword evidence="2" id="KW-0812">Transmembrane</keyword>
<dbReference type="EMBL" id="AWNI01000006">
    <property type="protein sequence ID" value="ETS64305.1"/>
    <property type="molecule type" value="Genomic_DNA"/>
</dbReference>
<sequence>MMNPTLASRAFVPSRSLSTSSVRLLRPRTSTPTSASQPVLQKNAPPPPTRRSPVQSPPPQPRPGKRGGKEGSVYASYRALPYNTKLVFWTCGAMFAGLGLLAADKLEQLFPARNNRPTESKPDAQPKLIDHKPRLLAISVVDRDPNRS</sequence>
<reference evidence="3 4" key="1">
    <citation type="journal article" date="2014" name="Genome Announc.">
        <title>Genome sequence of the basidiomycetous fungus Pseudozyma aphidis DSM70725, an efficient producer of biosurfactant mannosylerythritol lipids.</title>
        <authorList>
            <person name="Lorenz S."/>
            <person name="Guenther M."/>
            <person name="Grumaz C."/>
            <person name="Rupp S."/>
            <person name="Zibek S."/>
            <person name="Sohn K."/>
        </authorList>
    </citation>
    <scope>NUCLEOTIDE SEQUENCE [LARGE SCALE GENOMIC DNA]</scope>
    <source>
        <strain evidence="4">ATCC 32657 / CBS 517.83 / DSM 70725 / JCM 10318 / NBRC 10182 / NRRL Y-7954 / St-0401</strain>
    </source>
</reference>
<feature type="region of interest" description="Disordered" evidence="1">
    <location>
        <begin position="1"/>
        <end position="71"/>
    </location>
</feature>
<proteinExistence type="predicted"/>
<evidence type="ECO:0000313" key="4">
    <source>
        <dbReference type="Proteomes" id="UP000019462"/>
    </source>
</evidence>
<dbReference type="HOGENOM" id="CLU_1731220_0_0_1"/>
<dbReference type="AlphaFoldDB" id="W3VS38"/>
<keyword evidence="2" id="KW-1133">Transmembrane helix</keyword>
<accession>W3VS38</accession>
<evidence type="ECO:0000256" key="1">
    <source>
        <dbReference type="SAM" id="MobiDB-lite"/>
    </source>
</evidence>
<keyword evidence="2" id="KW-0472">Membrane</keyword>
<evidence type="ECO:0000313" key="3">
    <source>
        <dbReference type="EMBL" id="ETS64305.1"/>
    </source>
</evidence>